<evidence type="ECO:0000313" key="1">
    <source>
        <dbReference type="EMBL" id="EEB25141.1"/>
    </source>
</evidence>
<gene>
    <name evidence="1" type="ORF">BACDOR_02388</name>
</gene>
<accession>B6VYM5</accession>
<sequence length="40" mass="4646">MNPNSRNRITNGKGVYREMASERSWQQTFGLTDKNFIQGI</sequence>
<evidence type="ECO:0000313" key="2">
    <source>
        <dbReference type="Proteomes" id="UP000004849"/>
    </source>
</evidence>
<name>B6VYM5_9BACT</name>
<protein>
    <submittedName>
        <fullName evidence="1">Uncharacterized protein</fullName>
    </submittedName>
</protein>
<dbReference type="AlphaFoldDB" id="B6VYM5"/>
<organism evidence="1 2">
    <name type="scientific">Phocaeicola dorei DSM 17855</name>
    <dbReference type="NCBI Taxonomy" id="483217"/>
    <lineage>
        <taxon>Bacteria</taxon>
        <taxon>Pseudomonadati</taxon>
        <taxon>Bacteroidota</taxon>
        <taxon>Bacteroidia</taxon>
        <taxon>Bacteroidales</taxon>
        <taxon>Bacteroidaceae</taxon>
        <taxon>Phocaeicola</taxon>
    </lineage>
</organism>
<dbReference type="Proteomes" id="UP000004849">
    <property type="component" value="Unassembled WGS sequence"/>
</dbReference>
<reference evidence="1 2" key="1">
    <citation type="submission" date="2008-10" db="EMBL/GenBank/DDBJ databases">
        <title>Draft genome sequence of Bacteroides dorei (DSM 17855).</title>
        <authorList>
            <person name="Sudarsanam P."/>
            <person name="Ley R."/>
            <person name="Guruge J."/>
            <person name="Turnbaugh P.J."/>
            <person name="Mahowald M."/>
            <person name="Liep D."/>
            <person name="Gordon J."/>
        </authorList>
    </citation>
    <scope>NUCLEOTIDE SEQUENCE [LARGE SCALE GENOMIC DNA]</scope>
    <source>
        <strain evidence="1 2">DSM 17855</strain>
    </source>
</reference>
<proteinExistence type="predicted"/>
<dbReference type="EMBL" id="ABWZ01000046">
    <property type="protein sequence ID" value="EEB25141.1"/>
    <property type="molecule type" value="Genomic_DNA"/>
</dbReference>
<dbReference type="HOGENOM" id="CLU_3284808_0_0_10"/>
<reference evidence="1 2" key="2">
    <citation type="submission" date="2008-10" db="EMBL/GenBank/DDBJ databases">
        <authorList>
            <person name="Fulton L."/>
            <person name="Clifton S."/>
            <person name="Fulton B."/>
            <person name="Xu J."/>
            <person name="Minx P."/>
            <person name="Pepin K.H."/>
            <person name="Johnson M."/>
            <person name="Thiruvilangam P."/>
            <person name="Bhonagiri V."/>
            <person name="Nash W.E."/>
            <person name="Mardis E.R."/>
            <person name="Wilson R.K."/>
        </authorList>
    </citation>
    <scope>NUCLEOTIDE SEQUENCE [LARGE SCALE GENOMIC DNA]</scope>
    <source>
        <strain evidence="1 2">DSM 17855</strain>
    </source>
</reference>